<dbReference type="CDD" id="cd01335">
    <property type="entry name" value="Radical_SAM"/>
    <property type="match status" value="1"/>
</dbReference>
<evidence type="ECO:0000256" key="6">
    <source>
        <dbReference type="PIRSR" id="PIRSR004869-50"/>
    </source>
</evidence>
<evidence type="ECO:0000256" key="2">
    <source>
        <dbReference type="ARBA" id="ARBA00022691"/>
    </source>
</evidence>
<dbReference type="NCBIfam" id="TIGR04337">
    <property type="entry name" value="AmmeMemoSam_rS"/>
    <property type="match status" value="1"/>
</dbReference>
<keyword evidence="2 6" id="KW-0949">S-adenosyl-L-methionine</keyword>
<dbReference type="InterPro" id="IPR013785">
    <property type="entry name" value="Aldolase_TIM"/>
</dbReference>
<dbReference type="Proteomes" id="UP000228781">
    <property type="component" value="Unassembled WGS sequence"/>
</dbReference>
<dbReference type="PANTHER" id="PTHR30352:SF5">
    <property type="entry name" value="PYRUVATE FORMATE-LYASE 1-ACTIVATING ENZYME"/>
    <property type="match status" value="1"/>
</dbReference>
<dbReference type="GO" id="GO:0046872">
    <property type="term" value="F:metal ion binding"/>
    <property type="evidence" value="ECO:0007669"/>
    <property type="project" value="UniProtKB-KW"/>
</dbReference>
<protein>
    <submittedName>
        <fullName evidence="8">AmmeMemoRadiSam system radical SAM enzyme</fullName>
    </submittedName>
</protein>
<keyword evidence="1" id="KW-0004">4Fe-4S</keyword>
<dbReference type="AlphaFoldDB" id="A0A2M8EHV1"/>
<evidence type="ECO:0000256" key="1">
    <source>
        <dbReference type="ARBA" id="ARBA00022485"/>
    </source>
</evidence>
<keyword evidence="5 6" id="KW-0411">Iron-sulfur</keyword>
<accession>A0A2M8EHV1</accession>
<dbReference type="SFLD" id="SFLDG01101">
    <property type="entry name" value="Uncharacterised_Radical_SAM_Su"/>
    <property type="match status" value="1"/>
</dbReference>
<dbReference type="SUPFAM" id="SSF102114">
    <property type="entry name" value="Radical SAM enzymes"/>
    <property type="match status" value="1"/>
</dbReference>
<proteinExistence type="predicted"/>
<evidence type="ECO:0000256" key="3">
    <source>
        <dbReference type="ARBA" id="ARBA00022723"/>
    </source>
</evidence>
<evidence type="ECO:0000313" key="8">
    <source>
        <dbReference type="EMBL" id="PJC21886.1"/>
    </source>
</evidence>
<keyword evidence="4 6" id="KW-0408">Iron</keyword>
<feature type="domain" description="Radical SAM core" evidence="7">
    <location>
        <begin position="77"/>
        <end position="301"/>
    </location>
</feature>
<comment type="caution">
    <text evidence="8">The sequence shown here is derived from an EMBL/GenBank/DDBJ whole genome shotgun (WGS) entry which is preliminary data.</text>
</comment>
<evidence type="ECO:0000313" key="9">
    <source>
        <dbReference type="Proteomes" id="UP000228781"/>
    </source>
</evidence>
<sequence>MKEALLYKKLKNRAVQCQNCAHYCTILPRLGRVKAGLPGKRGICGVRENQDGKFYSLVYGKAVACHIDPIEKKPFFHFLPGTYSLSIATVGCNFACRNCQNWDISQSPKLNGTIAGENLSPKEIVRRAKENNLPSISYTYTEPTIFLEYALETMKLAKKEGLKNNWVTNGFLSKEAFESVAPYLDAANVDLKGFTEEFYQENCGGRLKPVLETLKRMKAKKIWVEVTTLVIPTLNDTEDTFRGIANFIKNELGPETPWHITQFSGEISWKLQHLPDTPVETLEKAYHIGKEAGLKYVYTGNVPGLDSEDTFCPKCRVKMIDRMGYQITRYDKNGKCARCGQDLDLILD</sequence>
<organism evidence="8 9">
    <name type="scientific">candidate division WWE3 bacterium CG_4_9_14_0_2_um_filter_48_10</name>
    <dbReference type="NCBI Taxonomy" id="1975078"/>
    <lineage>
        <taxon>Bacteria</taxon>
        <taxon>Katanobacteria</taxon>
    </lineage>
</organism>
<name>A0A2M8EHV1_UNCKA</name>
<feature type="binding site" evidence="6">
    <location>
        <position position="96"/>
    </location>
    <ligand>
        <name>[4Fe-4S] cluster</name>
        <dbReference type="ChEBI" id="CHEBI:49883"/>
        <note>4Fe-4S-S-AdoMet</note>
    </ligand>
</feature>
<dbReference type="GO" id="GO:0051539">
    <property type="term" value="F:4 iron, 4 sulfur cluster binding"/>
    <property type="evidence" value="ECO:0007669"/>
    <property type="project" value="UniProtKB-KW"/>
</dbReference>
<comment type="cofactor">
    <cofactor evidence="6">
        <name>[4Fe-4S] cluster</name>
        <dbReference type="ChEBI" id="CHEBI:49883"/>
    </cofactor>
    <text evidence="6">Binds 1 [4Fe-4S] cluster. The cluster is coordinated with 3 cysteines and an exchangeable S-adenosyl-L-methionine.</text>
</comment>
<dbReference type="PROSITE" id="PS51918">
    <property type="entry name" value="RADICAL_SAM"/>
    <property type="match status" value="1"/>
</dbReference>
<dbReference type="SFLD" id="SFLDS00029">
    <property type="entry name" value="Radical_SAM"/>
    <property type="match status" value="1"/>
</dbReference>
<dbReference type="PIRSF" id="PIRSF004869">
    <property type="entry name" value="PflX_prd"/>
    <property type="match status" value="1"/>
</dbReference>
<dbReference type="InterPro" id="IPR058240">
    <property type="entry name" value="rSAM_sf"/>
</dbReference>
<gene>
    <name evidence="8" type="primary">amrS</name>
    <name evidence="8" type="ORF">CO059_02970</name>
</gene>
<evidence type="ECO:0000259" key="7">
    <source>
        <dbReference type="PROSITE" id="PS51918"/>
    </source>
</evidence>
<feature type="binding site" evidence="6">
    <location>
        <position position="92"/>
    </location>
    <ligand>
        <name>[4Fe-4S] cluster</name>
        <dbReference type="ChEBI" id="CHEBI:49883"/>
        <note>4Fe-4S-S-AdoMet</note>
    </ligand>
</feature>
<reference evidence="9" key="1">
    <citation type="submission" date="2017-09" db="EMBL/GenBank/DDBJ databases">
        <title>Depth-based differentiation of microbial function through sediment-hosted aquifers and enrichment of novel symbionts in the deep terrestrial subsurface.</title>
        <authorList>
            <person name="Probst A.J."/>
            <person name="Ladd B."/>
            <person name="Jarett J.K."/>
            <person name="Geller-Mcgrath D.E."/>
            <person name="Sieber C.M.K."/>
            <person name="Emerson J.B."/>
            <person name="Anantharaman K."/>
            <person name="Thomas B.C."/>
            <person name="Malmstrom R."/>
            <person name="Stieglmeier M."/>
            <person name="Klingl A."/>
            <person name="Woyke T."/>
            <person name="Ryan C.M."/>
            <person name="Banfield J.F."/>
        </authorList>
    </citation>
    <scope>NUCLEOTIDE SEQUENCE [LARGE SCALE GENOMIC DNA]</scope>
</reference>
<dbReference type="EMBL" id="PFSK01000046">
    <property type="protein sequence ID" value="PJC21886.1"/>
    <property type="molecule type" value="Genomic_DNA"/>
</dbReference>
<evidence type="ECO:0000256" key="5">
    <source>
        <dbReference type="ARBA" id="ARBA00023014"/>
    </source>
</evidence>
<dbReference type="InterPro" id="IPR027596">
    <property type="entry name" value="AmmeMemoSam_rS"/>
</dbReference>
<dbReference type="InterPro" id="IPR016431">
    <property type="entry name" value="Pyrv-formate_lyase-activ_prd"/>
</dbReference>
<keyword evidence="3 6" id="KW-0479">Metal-binding</keyword>
<dbReference type="Pfam" id="PF04055">
    <property type="entry name" value="Radical_SAM"/>
    <property type="match status" value="1"/>
</dbReference>
<feature type="binding site" evidence="6">
    <location>
        <position position="99"/>
    </location>
    <ligand>
        <name>[4Fe-4S] cluster</name>
        <dbReference type="ChEBI" id="CHEBI:49883"/>
        <note>4Fe-4S-S-AdoMet</note>
    </ligand>
</feature>
<dbReference type="PANTHER" id="PTHR30352">
    <property type="entry name" value="PYRUVATE FORMATE-LYASE-ACTIVATING ENZYME"/>
    <property type="match status" value="1"/>
</dbReference>
<evidence type="ECO:0000256" key="4">
    <source>
        <dbReference type="ARBA" id="ARBA00023004"/>
    </source>
</evidence>
<dbReference type="InterPro" id="IPR007197">
    <property type="entry name" value="rSAM"/>
</dbReference>
<dbReference type="Gene3D" id="3.20.20.70">
    <property type="entry name" value="Aldolase class I"/>
    <property type="match status" value="1"/>
</dbReference>
<dbReference type="InterPro" id="IPR034457">
    <property type="entry name" value="Organic_radical-activating"/>
</dbReference>
<dbReference type="GO" id="GO:0003824">
    <property type="term" value="F:catalytic activity"/>
    <property type="evidence" value="ECO:0007669"/>
    <property type="project" value="InterPro"/>
</dbReference>